<feature type="non-terminal residue" evidence="2">
    <location>
        <position position="1"/>
    </location>
</feature>
<evidence type="ECO:0000256" key="1">
    <source>
        <dbReference type="SAM" id="Phobius"/>
    </source>
</evidence>
<sequence>MRIKKNKFIIFAVCNIILLIILLLLAIPASKFLSKINFDDNELVKDQIVINPKAQSPKIIERTMQVKFVAEVDSLL</sequence>
<keyword evidence="1" id="KW-0472">Membrane</keyword>
<gene>
    <name evidence="2" type="ORF">METZ01_LOCUS458727</name>
</gene>
<dbReference type="EMBL" id="UINC01191300">
    <property type="protein sequence ID" value="SVE05873.1"/>
    <property type="molecule type" value="Genomic_DNA"/>
</dbReference>
<dbReference type="AlphaFoldDB" id="A0A383AE56"/>
<accession>A0A383AE56</accession>
<protein>
    <submittedName>
        <fullName evidence="2">Uncharacterized protein</fullName>
    </submittedName>
</protein>
<keyword evidence="1" id="KW-0812">Transmembrane</keyword>
<feature type="transmembrane region" description="Helical" evidence="1">
    <location>
        <begin position="7"/>
        <end position="27"/>
    </location>
</feature>
<evidence type="ECO:0000313" key="2">
    <source>
        <dbReference type="EMBL" id="SVE05873.1"/>
    </source>
</evidence>
<name>A0A383AE56_9ZZZZ</name>
<reference evidence="2" key="1">
    <citation type="submission" date="2018-05" db="EMBL/GenBank/DDBJ databases">
        <authorList>
            <person name="Lanie J.A."/>
            <person name="Ng W.-L."/>
            <person name="Kazmierczak K.M."/>
            <person name="Andrzejewski T.M."/>
            <person name="Davidsen T.M."/>
            <person name="Wayne K.J."/>
            <person name="Tettelin H."/>
            <person name="Glass J.I."/>
            <person name="Rusch D."/>
            <person name="Podicherti R."/>
            <person name="Tsui H.-C.T."/>
            <person name="Winkler M.E."/>
        </authorList>
    </citation>
    <scope>NUCLEOTIDE SEQUENCE</scope>
</reference>
<keyword evidence="1" id="KW-1133">Transmembrane helix</keyword>
<organism evidence="2">
    <name type="scientific">marine metagenome</name>
    <dbReference type="NCBI Taxonomy" id="408172"/>
    <lineage>
        <taxon>unclassified sequences</taxon>
        <taxon>metagenomes</taxon>
        <taxon>ecological metagenomes</taxon>
    </lineage>
</organism>
<proteinExistence type="predicted"/>
<feature type="non-terminal residue" evidence="2">
    <location>
        <position position="76"/>
    </location>
</feature>